<feature type="domain" description="DDH" evidence="7">
    <location>
        <begin position="81"/>
        <end position="231"/>
    </location>
</feature>
<dbReference type="NCBIfam" id="TIGR00644">
    <property type="entry name" value="recJ"/>
    <property type="match status" value="1"/>
</dbReference>
<dbReference type="InterPro" id="IPR038763">
    <property type="entry name" value="DHH_sf"/>
</dbReference>
<evidence type="ECO:0000259" key="9">
    <source>
        <dbReference type="Pfam" id="PF17768"/>
    </source>
</evidence>
<dbReference type="InterPro" id="IPR004610">
    <property type="entry name" value="RecJ"/>
</dbReference>
<dbReference type="GO" id="GO:0003676">
    <property type="term" value="F:nucleic acid binding"/>
    <property type="evidence" value="ECO:0007669"/>
    <property type="project" value="InterPro"/>
</dbReference>
<proteinExistence type="inferred from homology"/>
<dbReference type="Pfam" id="PF17768">
    <property type="entry name" value="RecJ_OB"/>
    <property type="match status" value="1"/>
</dbReference>
<dbReference type="Pfam" id="PF02272">
    <property type="entry name" value="DHHA1"/>
    <property type="match status" value="1"/>
</dbReference>
<name>A0A943EIC6_9FIRM</name>
<evidence type="ECO:0000256" key="5">
    <source>
        <dbReference type="ARBA" id="ARBA00022839"/>
    </source>
</evidence>
<evidence type="ECO:0000256" key="1">
    <source>
        <dbReference type="ARBA" id="ARBA00005915"/>
    </source>
</evidence>
<dbReference type="AlphaFoldDB" id="A0A943EIC6"/>
<dbReference type="PANTHER" id="PTHR30255">
    <property type="entry name" value="SINGLE-STRANDED-DNA-SPECIFIC EXONUCLEASE RECJ"/>
    <property type="match status" value="1"/>
</dbReference>
<dbReference type="InterPro" id="IPR041122">
    <property type="entry name" value="RecJ_OB"/>
</dbReference>
<keyword evidence="3" id="KW-0540">Nuclease</keyword>
<evidence type="ECO:0000259" key="8">
    <source>
        <dbReference type="Pfam" id="PF02272"/>
    </source>
</evidence>
<comment type="caution">
    <text evidence="10">The sequence shown here is derived from an EMBL/GenBank/DDBJ whole genome shotgun (WGS) entry which is preliminary data.</text>
</comment>
<dbReference type="PANTHER" id="PTHR30255:SF2">
    <property type="entry name" value="SINGLE-STRANDED-DNA-SPECIFIC EXONUCLEASE RECJ"/>
    <property type="match status" value="1"/>
</dbReference>
<dbReference type="Gene3D" id="3.90.1640.30">
    <property type="match status" value="1"/>
</dbReference>
<dbReference type="GO" id="GO:0008409">
    <property type="term" value="F:5'-3' exonuclease activity"/>
    <property type="evidence" value="ECO:0007669"/>
    <property type="project" value="InterPro"/>
</dbReference>
<feature type="domain" description="RecJ OB" evidence="9">
    <location>
        <begin position="465"/>
        <end position="563"/>
    </location>
</feature>
<evidence type="ECO:0000313" key="10">
    <source>
        <dbReference type="EMBL" id="MBS5520378.1"/>
    </source>
</evidence>
<dbReference type="GO" id="GO:0006310">
    <property type="term" value="P:DNA recombination"/>
    <property type="evidence" value="ECO:0007669"/>
    <property type="project" value="InterPro"/>
</dbReference>
<accession>A0A943EIC6</accession>
<evidence type="ECO:0000256" key="2">
    <source>
        <dbReference type="ARBA" id="ARBA00019841"/>
    </source>
</evidence>
<evidence type="ECO:0000256" key="3">
    <source>
        <dbReference type="ARBA" id="ARBA00022722"/>
    </source>
</evidence>
<feature type="domain" description="DHHA1" evidence="8">
    <location>
        <begin position="353"/>
        <end position="443"/>
    </location>
</feature>
<protein>
    <recommendedName>
        <fullName evidence="2">Single-stranded-DNA-specific exonuclease RecJ</fullName>
    </recommendedName>
</protein>
<keyword evidence="4" id="KW-0378">Hydrolase</keyword>
<evidence type="ECO:0000256" key="4">
    <source>
        <dbReference type="ARBA" id="ARBA00022801"/>
    </source>
</evidence>
<dbReference type="GO" id="GO:0006281">
    <property type="term" value="P:DNA repair"/>
    <property type="evidence" value="ECO:0007669"/>
    <property type="project" value="InterPro"/>
</dbReference>
<dbReference type="InterPro" id="IPR003156">
    <property type="entry name" value="DHHA1_dom"/>
</dbReference>
<dbReference type="InterPro" id="IPR001667">
    <property type="entry name" value="DDH_dom"/>
</dbReference>
<sequence length="778" mass="85683">MICSKISHKVGPLDPDLLKTGRALGLSPVLMGILKRRNLTDPEAIRTFLDGSPEPFHDPYGLLHMERAVTRICEALSKEEKITIYGDYDVDGTSASSLLFLFLTKKLGAKAAIYIPRRDTEGYGLNLEALEKIYGGGSTLVITVDTGISGADVIKKAPAGLDVIITDHHLAPQELPAAYTVVNPNQPGDTYPEKGICGCGVAFKLCQALWHHFHPESALWTELIELAAVATVADVVPLVGENREIVRRGLKKIADTPLVGLRALVQSATREGSPITTDTIGFGIGPRINAAGRLDDAMLAVKLLITSDSEEAATLSRELNDLNAKRQEISQRIFEEAEAMLTASGKVPTWGIVLAKEGWHPGVIGIVASRLTEKYHEPTILMSIKDGIAKGSCRSIPPVHLYHALEACRPALIQFGGHAQAAGLTMEKDKVDELRRLFTEAVKTALHGEIYEPEVEPDYFIPEGEAVTEEIVHELERLQPFGQDNPAPILGFEKAVITGVRTMGKEGSHLRLDLSSGGYGYKGLLWQEGPRSHYFYEGEEAAVAFVPRLNTFRGVTTVDLEVKAVDTAQTIVDWRHSNLSKEAILNTILQKEEKTVLYKQESETELSFLPWVDVLPYGAPLPSGVKRVIFYDAGASILMDEAHFPLKGAGVLHLLYHRDEMVAAREALLASYPDVMGLRHCYAHIRSVLASRPCVTKQDLLGSTRDGYRITERVLKLFFDLHFFLEKDGAIVPRQVQPIDMAENPAYQEFCAERDRKEKRLTAAWQMKAAAIAALWIN</sequence>
<dbReference type="Proteomes" id="UP000754226">
    <property type="component" value="Unassembled WGS sequence"/>
</dbReference>
<comment type="similarity">
    <text evidence="1">Belongs to the RecJ family.</text>
</comment>
<gene>
    <name evidence="10" type="primary">recJ</name>
    <name evidence="10" type="ORF">KHX13_08730</name>
</gene>
<reference evidence="10" key="1">
    <citation type="submission" date="2021-02" db="EMBL/GenBank/DDBJ databases">
        <title>Infant gut strain persistence is associated with maternal origin, phylogeny, and functional potential including surface adhesion and iron acquisition.</title>
        <authorList>
            <person name="Lou Y.C."/>
        </authorList>
    </citation>
    <scope>NUCLEOTIDE SEQUENCE</scope>
    <source>
        <strain evidence="10">L3_106_000M1_dasL3_106_000M1_concoct_15</strain>
    </source>
</reference>
<dbReference type="SUPFAM" id="SSF64182">
    <property type="entry name" value="DHH phosphoesterases"/>
    <property type="match status" value="1"/>
</dbReference>
<feature type="coiled-coil region" evidence="6">
    <location>
        <begin position="305"/>
        <end position="332"/>
    </location>
</feature>
<evidence type="ECO:0000313" key="11">
    <source>
        <dbReference type="Proteomes" id="UP000754226"/>
    </source>
</evidence>
<dbReference type="InterPro" id="IPR051673">
    <property type="entry name" value="SSDNA_exonuclease_RecJ"/>
</dbReference>
<keyword evidence="5 10" id="KW-0269">Exonuclease</keyword>
<dbReference type="Gene3D" id="3.10.310.30">
    <property type="match status" value="1"/>
</dbReference>
<evidence type="ECO:0000256" key="6">
    <source>
        <dbReference type="SAM" id="Coils"/>
    </source>
</evidence>
<evidence type="ECO:0000259" key="7">
    <source>
        <dbReference type="Pfam" id="PF01368"/>
    </source>
</evidence>
<dbReference type="Pfam" id="PF01368">
    <property type="entry name" value="DHH"/>
    <property type="match status" value="1"/>
</dbReference>
<organism evidence="10 11">
    <name type="scientific">Acidaminococcus intestini</name>
    <dbReference type="NCBI Taxonomy" id="187327"/>
    <lineage>
        <taxon>Bacteria</taxon>
        <taxon>Bacillati</taxon>
        <taxon>Bacillota</taxon>
        <taxon>Negativicutes</taxon>
        <taxon>Acidaminococcales</taxon>
        <taxon>Acidaminococcaceae</taxon>
        <taxon>Acidaminococcus</taxon>
    </lineage>
</organism>
<dbReference type="EMBL" id="JAGZCZ010000012">
    <property type="protein sequence ID" value="MBS5520378.1"/>
    <property type="molecule type" value="Genomic_DNA"/>
</dbReference>
<keyword evidence="6" id="KW-0175">Coiled coil</keyword>